<evidence type="ECO:0000313" key="3">
    <source>
        <dbReference type="Proteomes" id="UP000015100"/>
    </source>
</evidence>
<dbReference type="OrthoDB" id="5274659at2759"/>
<dbReference type="HOGENOM" id="CLU_639378_0_0_1"/>
<dbReference type="OMA" id="HWINNNT"/>
<gene>
    <name evidence="2" type="ORF">H072_4676</name>
</gene>
<accession>S8BPQ1</accession>
<name>S8BPQ1_DACHA</name>
<evidence type="ECO:0000256" key="1">
    <source>
        <dbReference type="SAM" id="MobiDB-lite"/>
    </source>
</evidence>
<organism evidence="2 3">
    <name type="scientific">Dactylellina haptotyla (strain CBS 200.50)</name>
    <name type="common">Nematode-trapping fungus</name>
    <name type="synonym">Monacrosporium haptotylum</name>
    <dbReference type="NCBI Taxonomy" id="1284197"/>
    <lineage>
        <taxon>Eukaryota</taxon>
        <taxon>Fungi</taxon>
        <taxon>Dikarya</taxon>
        <taxon>Ascomycota</taxon>
        <taxon>Pezizomycotina</taxon>
        <taxon>Orbiliomycetes</taxon>
        <taxon>Orbiliales</taxon>
        <taxon>Orbiliaceae</taxon>
        <taxon>Dactylellina</taxon>
    </lineage>
</organism>
<keyword evidence="3" id="KW-1185">Reference proteome</keyword>
<proteinExistence type="predicted"/>
<dbReference type="EMBL" id="AQGS01000242">
    <property type="protein sequence ID" value="EPS41423.1"/>
    <property type="molecule type" value="Genomic_DNA"/>
</dbReference>
<evidence type="ECO:0008006" key="4">
    <source>
        <dbReference type="Google" id="ProtNLM"/>
    </source>
</evidence>
<evidence type="ECO:0000313" key="2">
    <source>
        <dbReference type="EMBL" id="EPS41423.1"/>
    </source>
</evidence>
<sequence length="429" mass="47682">MGEERRLPPELWTTVYSHLAFDALQAVSVCSRTDRALSLPFLFRGVQLSKASIAALDRHLSYLLPHIREISFAGIDCPDTPEGNIVTARELCEILPPFPNITGVHIVHAAAPNFSWGTPLGILRRLFLFPWFHALQHLSIDGTTTVQDSSVGPGALDRLTDNFAAVPLIPFRELHSILFPKRLISASTSNIGQSYSTLDFSKYPIPGSAEHGALHPELFFHYSASTLTALKIKTAYVRCSSSTMFGAPPDPCYPNVTSLEVSLYLCSPHTIGELIDRFPNLHHLVINADSAQIRASTVEEALHPHQISRLPHLRTARLPWPMFIGAEIDMAPDALRYTVNKLVAGPGMRGDSWAYDGGTCGLKYLEYIDFVSGYAVPDDQYWVHFTYIPYIQCDMTVCRITVGEDGHVLRTEPGHRRNRPDPSAGSRRR</sequence>
<comment type="caution">
    <text evidence="2">The sequence shown here is derived from an EMBL/GenBank/DDBJ whole genome shotgun (WGS) entry which is preliminary data.</text>
</comment>
<protein>
    <recommendedName>
        <fullName evidence="4">F-box domain-containing protein</fullName>
    </recommendedName>
</protein>
<dbReference type="Proteomes" id="UP000015100">
    <property type="component" value="Unassembled WGS sequence"/>
</dbReference>
<reference evidence="2 3" key="1">
    <citation type="journal article" date="2013" name="PLoS Genet.">
        <title>Genomic mechanisms accounting for the adaptation to parasitism in nematode-trapping fungi.</title>
        <authorList>
            <person name="Meerupati T."/>
            <person name="Andersson K.M."/>
            <person name="Friman E."/>
            <person name="Kumar D."/>
            <person name="Tunlid A."/>
            <person name="Ahren D."/>
        </authorList>
    </citation>
    <scope>NUCLEOTIDE SEQUENCE [LARGE SCALE GENOMIC DNA]</scope>
    <source>
        <strain evidence="2 3">CBS 200.50</strain>
    </source>
</reference>
<dbReference type="AlphaFoldDB" id="S8BPQ1"/>
<reference evidence="3" key="2">
    <citation type="submission" date="2013-04" db="EMBL/GenBank/DDBJ databases">
        <title>Genomic mechanisms accounting for the adaptation to parasitism in nematode-trapping fungi.</title>
        <authorList>
            <person name="Ahren D.G."/>
        </authorList>
    </citation>
    <scope>NUCLEOTIDE SEQUENCE [LARGE SCALE GENOMIC DNA]</scope>
    <source>
        <strain evidence="3">CBS 200.50</strain>
    </source>
</reference>
<feature type="region of interest" description="Disordered" evidence="1">
    <location>
        <begin position="409"/>
        <end position="429"/>
    </location>
</feature>